<evidence type="ECO:0000256" key="7">
    <source>
        <dbReference type="ARBA" id="ARBA00035045"/>
    </source>
</evidence>
<keyword evidence="2" id="KW-0223">Dioxygenase</keyword>
<sequence length="262" mass="29513">MRAVQLFDNLWQDYITRLCPSADKVHQLLQEDTPLINDHIALRTFRTPQLGLDVLMKPFLAEGYQVGGEYRFAAKKLYARHLQHPDPTLPKVFISELLVDELSMPAQKLIYPLLDSVTKVASPDFLWQGRPWPLSYTDYQILAAESEYAGWLAAHGYGANHFTVSVNQLSAFDEVKQVNAHLRRHGFAINEAGGEVKGSPDVMLEQSSTLADKVEVSFDDVTAMVPGGFYEFAKRYPMADGTLYQGFVEASADKIFESTHRQ</sequence>
<evidence type="ECO:0000256" key="2">
    <source>
        <dbReference type="ARBA" id="ARBA00022964"/>
    </source>
</evidence>
<dbReference type="SMART" id="SM01150">
    <property type="entry name" value="DUF1338"/>
    <property type="match status" value="1"/>
</dbReference>
<reference evidence="9" key="1">
    <citation type="submission" date="2023-07" db="EMBL/GenBank/DDBJ databases">
        <title>Molecular identification of indigenous halophilic bacteria isolated from red sea cost, biodegradation of synthetic dyes and assessment of degraded metabolite toxicity.</title>
        <authorList>
            <person name="Chaieb K."/>
            <person name="Altayb H.N."/>
        </authorList>
    </citation>
    <scope>NUCLEOTIDE SEQUENCE [LARGE SCALE GENOMIC DNA]</scope>
    <source>
        <strain evidence="9">K20</strain>
    </source>
</reference>
<proteinExistence type="inferred from homology"/>
<keyword evidence="4" id="KW-0408">Iron</keyword>
<dbReference type="Gene3D" id="3.10.180.50">
    <property type="match status" value="1"/>
</dbReference>
<organism evidence="8 9">
    <name type="scientific">Vibrio tritonius</name>
    <dbReference type="NCBI Taxonomy" id="1435069"/>
    <lineage>
        <taxon>Bacteria</taxon>
        <taxon>Pseudomonadati</taxon>
        <taxon>Pseudomonadota</taxon>
        <taxon>Gammaproteobacteria</taxon>
        <taxon>Vibrionales</taxon>
        <taxon>Vibrionaceae</taxon>
        <taxon>Vibrio</taxon>
    </lineage>
</organism>
<evidence type="ECO:0000256" key="5">
    <source>
        <dbReference type="ARBA" id="ARBA00035013"/>
    </source>
</evidence>
<evidence type="ECO:0000256" key="6">
    <source>
        <dbReference type="ARBA" id="ARBA00035023"/>
    </source>
</evidence>
<dbReference type="PANTHER" id="PTHR31136">
    <property type="entry name" value="DUF1338 DOMAIN-CONTAINING PROTEIN"/>
    <property type="match status" value="1"/>
</dbReference>
<comment type="cofactor">
    <cofactor evidence="1">
        <name>Fe(2+)</name>
        <dbReference type="ChEBI" id="CHEBI:29033"/>
    </cofactor>
</comment>
<evidence type="ECO:0000313" key="8">
    <source>
        <dbReference type="EMBL" id="MCA2014681.1"/>
    </source>
</evidence>
<comment type="caution">
    <text evidence="8">The sequence shown here is derived from an EMBL/GenBank/DDBJ whole genome shotgun (WGS) entry which is preliminary data.</text>
</comment>
<dbReference type="Pfam" id="PF07063">
    <property type="entry name" value="HGLS"/>
    <property type="match status" value="2"/>
</dbReference>
<dbReference type="Proteomes" id="UP001199044">
    <property type="component" value="Unassembled WGS sequence"/>
</dbReference>
<evidence type="ECO:0000256" key="3">
    <source>
        <dbReference type="ARBA" id="ARBA00023002"/>
    </source>
</evidence>
<evidence type="ECO:0000256" key="1">
    <source>
        <dbReference type="ARBA" id="ARBA00001954"/>
    </source>
</evidence>
<keyword evidence="9" id="KW-1185">Reference proteome</keyword>
<protein>
    <recommendedName>
        <fullName evidence="6">2-oxoadipate dioxygenase/decarboxylase</fullName>
        <ecNumber evidence="6">1.13.11.93</ecNumber>
    </recommendedName>
    <alternativeName>
        <fullName evidence="7">2-hydroxyglutarate synthase</fullName>
    </alternativeName>
</protein>
<keyword evidence="3" id="KW-0560">Oxidoreductase</keyword>
<dbReference type="RefSeq" id="WP_225249299.1">
    <property type="nucleotide sequence ID" value="NZ_JAIWIU010000006.1"/>
</dbReference>
<name>A0ABS7YG90_9VIBR</name>
<dbReference type="InterPro" id="IPR009770">
    <property type="entry name" value="HGLS"/>
</dbReference>
<comment type="similarity">
    <text evidence="5">Belongs to the 2-oxoadipate dioxygenase/decarboxylase family.</text>
</comment>
<dbReference type="PANTHER" id="PTHR31136:SF5">
    <property type="entry name" value="2-OXOADIPATE DIOXYGENASE_DECARBOXYLASE, CHLOROPLASTIC"/>
    <property type="match status" value="1"/>
</dbReference>
<dbReference type="EC" id="1.13.11.93" evidence="6"/>
<dbReference type="EMBL" id="JAIWIU010000006">
    <property type="protein sequence ID" value="MCA2014681.1"/>
    <property type="molecule type" value="Genomic_DNA"/>
</dbReference>
<accession>A0ABS7YG90</accession>
<evidence type="ECO:0000256" key="4">
    <source>
        <dbReference type="ARBA" id="ARBA00023004"/>
    </source>
</evidence>
<evidence type="ECO:0000313" key="9">
    <source>
        <dbReference type="Proteomes" id="UP001199044"/>
    </source>
</evidence>
<dbReference type="CDD" id="cd16350">
    <property type="entry name" value="VOC_like"/>
    <property type="match status" value="1"/>
</dbReference>
<gene>
    <name evidence="8" type="ORF">LDJ79_01070</name>
</gene>